<dbReference type="STRING" id="1121863.GCA_000621185_02772"/>
<reference evidence="2 3" key="1">
    <citation type="submission" date="2015-06" db="EMBL/GenBank/DDBJ databases">
        <title>Genome sequencing of Cronobacter sp. strain DJ34 isolated from petroleum contaminated sludge of Duliajan Oil Fields, Assam, India.</title>
        <authorList>
            <person name="Pal S."/>
            <person name="Banerjee T.D."/>
            <person name="Roy A."/>
            <person name="Sar P."/>
            <person name="Kazy S.K."/>
        </authorList>
    </citation>
    <scope>NUCLEOTIDE SEQUENCE [LARGE SCALE GENOMIC DNA]</scope>
    <source>
        <strain evidence="2 3">DJ34</strain>
    </source>
</reference>
<gene>
    <name evidence="2" type="ORF">ACH50_18510</name>
</gene>
<keyword evidence="1" id="KW-0732">Signal</keyword>
<keyword evidence="3" id="KW-1185">Reference proteome</keyword>
<dbReference type="PATRIC" id="fig|1656095.3.peg.2356"/>
<dbReference type="Proteomes" id="UP000037315">
    <property type="component" value="Unassembled WGS sequence"/>
</dbReference>
<dbReference type="SUPFAM" id="SSF54427">
    <property type="entry name" value="NTF2-like"/>
    <property type="match status" value="1"/>
</dbReference>
<protein>
    <recommendedName>
        <fullName evidence="4">DUF4440 domain-containing protein</fullName>
    </recommendedName>
</protein>
<dbReference type="AlphaFoldDB" id="A0A0J8VLH5"/>
<dbReference type="EMBL" id="LFEJ01000024">
    <property type="protein sequence ID" value="KMV33360.1"/>
    <property type="molecule type" value="Genomic_DNA"/>
</dbReference>
<dbReference type="InterPro" id="IPR032710">
    <property type="entry name" value="NTF2-like_dom_sf"/>
</dbReference>
<evidence type="ECO:0000313" key="3">
    <source>
        <dbReference type="Proteomes" id="UP000037315"/>
    </source>
</evidence>
<name>A0A0J8VLH5_9ENTR</name>
<feature type="chain" id="PRO_5005311128" description="DUF4440 domain-containing protein" evidence="1">
    <location>
        <begin position="19"/>
        <end position="308"/>
    </location>
</feature>
<evidence type="ECO:0008006" key="4">
    <source>
        <dbReference type="Google" id="ProtNLM"/>
    </source>
</evidence>
<proteinExistence type="predicted"/>
<evidence type="ECO:0000313" key="2">
    <source>
        <dbReference type="EMBL" id="KMV33360.1"/>
    </source>
</evidence>
<feature type="signal peptide" evidence="1">
    <location>
        <begin position="1"/>
        <end position="18"/>
    </location>
</feature>
<comment type="caution">
    <text evidence="2">The sequence shown here is derived from an EMBL/GenBank/DDBJ whole genome shotgun (WGS) entry which is preliminary data.</text>
</comment>
<evidence type="ECO:0000256" key="1">
    <source>
        <dbReference type="SAM" id="SignalP"/>
    </source>
</evidence>
<sequence length="308" mass="33849">MRGAAALMFFLPLACAGAALTPQDEQEIGKLIAQWNVFKNRPQAASAAALYAGQITFYGKTLPLSAVVEQNAAFVQKHPHYTQKIVNRLTIDALDEAQPAAQVTFVKAAGLEASSERYYPATLLVAKQAEGWRIREESDWITESNQQKEKDYRVAGGRFNGVTKSYAWLSASDPKTGGVCDESGDCECDVWNSDPAIAPAKLPSCIGGGVETLAGLDESGRDRLLIYPQWWTSAWSVAYLYDIQQKQWVKAIPSFSMNTNVQENVQGKELVARDARHPGQVIVAQAKWDEEKEDIVIEKASVPLNVLN</sequence>
<organism evidence="2 3">
    <name type="scientific">Franconibacter pulveris</name>
    <dbReference type="NCBI Taxonomy" id="435910"/>
    <lineage>
        <taxon>Bacteria</taxon>
        <taxon>Pseudomonadati</taxon>
        <taxon>Pseudomonadota</taxon>
        <taxon>Gammaproteobacteria</taxon>
        <taxon>Enterobacterales</taxon>
        <taxon>Enterobacteriaceae</taxon>
        <taxon>Franconibacter</taxon>
    </lineage>
</organism>
<accession>A0A0J8VLH5</accession>
<dbReference type="OrthoDB" id="6564874at2"/>